<organism evidence="2 3">
    <name type="scientific">Falsiroseomonas oleicola</name>
    <dbReference type="NCBI Taxonomy" id="2801474"/>
    <lineage>
        <taxon>Bacteria</taxon>
        <taxon>Pseudomonadati</taxon>
        <taxon>Pseudomonadota</taxon>
        <taxon>Alphaproteobacteria</taxon>
        <taxon>Acetobacterales</taxon>
        <taxon>Roseomonadaceae</taxon>
        <taxon>Falsiroseomonas</taxon>
    </lineage>
</organism>
<gene>
    <name evidence="2" type="ORF">JJQ90_26330</name>
</gene>
<accession>A0ABS6HER9</accession>
<dbReference type="InterPro" id="IPR025048">
    <property type="entry name" value="DUF3987"/>
</dbReference>
<reference evidence="2 3" key="1">
    <citation type="submission" date="2021-01" db="EMBL/GenBank/DDBJ databases">
        <title>Roseomonas sp. nov, a bacterium isolated from an oil production mixture in Yumen Oilfield.</title>
        <authorList>
            <person name="Wu D."/>
        </authorList>
    </citation>
    <scope>NUCLEOTIDE SEQUENCE [LARGE SCALE GENOMIC DNA]</scope>
    <source>
        <strain evidence="2 3">ROY-5-3</strain>
    </source>
</reference>
<proteinExistence type="predicted"/>
<feature type="region of interest" description="Disordered" evidence="1">
    <location>
        <begin position="103"/>
        <end position="129"/>
    </location>
</feature>
<dbReference type="RefSeq" id="WP_216879246.1">
    <property type="nucleotide sequence ID" value="NZ_JAERQM010000014.1"/>
</dbReference>
<name>A0ABS6HER9_9PROT</name>
<dbReference type="Proteomes" id="UP000689967">
    <property type="component" value="Unassembled WGS sequence"/>
</dbReference>
<dbReference type="InterPro" id="IPR034154">
    <property type="entry name" value="TOPRIM_DnaG/twinkle"/>
</dbReference>
<protein>
    <submittedName>
        <fullName evidence="2">DUF3987 domain-containing protein</fullName>
    </submittedName>
</protein>
<comment type="caution">
    <text evidence="2">The sequence shown here is derived from an EMBL/GenBank/DDBJ whole genome shotgun (WGS) entry which is preliminary data.</text>
</comment>
<evidence type="ECO:0000313" key="3">
    <source>
        <dbReference type="Proteomes" id="UP000689967"/>
    </source>
</evidence>
<dbReference type="CDD" id="cd01029">
    <property type="entry name" value="TOPRIM_primases"/>
    <property type="match status" value="1"/>
</dbReference>
<evidence type="ECO:0000256" key="1">
    <source>
        <dbReference type="SAM" id="MobiDB-lite"/>
    </source>
</evidence>
<evidence type="ECO:0000313" key="2">
    <source>
        <dbReference type="EMBL" id="MBU8547262.1"/>
    </source>
</evidence>
<sequence length="904" mass="98715">MSDRTQTGRGRRGERGDIDFKAHIREVARQLLGEPNKALSKRDQLRFGRHGSLAVNVGGPERGTFYDHEAKQGGGVLDLIRRETGLVNGAAIEWLRQHVDGGIPAPTHADGPAPRLKPSAAPIRTDKPAPKLGKPVAEWVYRQADGRPVMRVLRFHPGGDPANKTYRQERANGAGGWTPGVSGIDFVPYRLPDMAHAAGLVFVTEGEKAADLLVAAAIGPATCNPMGAGKWQDSLTPWFEGRDVVILPDNDKPGAAHAELVASALHGVAARIRIVHLPGLPEKGDAEQWLDAGGDGEELLRLVDATPDWRPPLGIWDRIRAIAPHSPSLQRLVDGDFSKLAGQRREQRDQALGSALKRAGFNFDEMREALIGWALGAGAERLADGREDYFEQIWDRAGRLVPDHIPLPNEEPLPLRRDTRPPLEFPLTCLPATMRDAVEAIQWRTQAPVAMCAQSVIAAASLAVQQHVNVVLPMGSTKPVSLFCISTAMSGERKSAVDELAVAPVRQWEAELAEEYRSEKLTYALGMEAYGAAKEAALKDKANRGDRDRLETALEQLGDPPQPPMLPIILADNLTVEGIERYFADKGRPSIGMFTAEGGKIIGGHMMSDENRMKAGATLNLLWDGATLNRFRSGDGAHRMPGKRLCVHIMVQPGVIEQLMTDRTLSDLGTLARFLVVVPPTTAGSRLWRETPVEVELALQAYSRTMLSVLRRPAAHGEAENELTPRGLHLDPEARAAWIRFHDEVEVKLKPGAEYDAIRPFGSKLAEHAARLAAVLAVFEDADAIGISAAMMEAGATLARHYAQEALRLVENGQSNQDLTAAEVLLAWLQDKHVQRFTLKTVYREGPTFLRDRDSAAKVVAVLEKHGWARRLPSGAEVDGKPSREAWEVYQGPRQGVLKGTRGV</sequence>
<dbReference type="EMBL" id="JAERQM010000014">
    <property type="protein sequence ID" value="MBU8547262.1"/>
    <property type="molecule type" value="Genomic_DNA"/>
</dbReference>
<dbReference type="Pfam" id="PF13148">
    <property type="entry name" value="DUF3987"/>
    <property type="match status" value="1"/>
</dbReference>
<keyword evidence="3" id="KW-1185">Reference proteome</keyword>